<feature type="signal peptide" evidence="1">
    <location>
        <begin position="1"/>
        <end position="29"/>
    </location>
</feature>
<reference evidence="2 3" key="1">
    <citation type="submission" date="2019-02" db="EMBL/GenBank/DDBJ databases">
        <title>Paenibacillus sp. nov., isolated from surface-sterilized tissue of Thalictrum simplex L.</title>
        <authorList>
            <person name="Tuo L."/>
        </authorList>
    </citation>
    <scope>NUCLEOTIDE SEQUENCE [LARGE SCALE GENOMIC DNA]</scope>
    <source>
        <strain evidence="2 3">N2SHLJ1</strain>
    </source>
</reference>
<comment type="caution">
    <text evidence="2">The sequence shown here is derived from an EMBL/GenBank/DDBJ whole genome shotgun (WGS) entry which is preliminary data.</text>
</comment>
<sequence>MKHIRLKKQMAVFSLATALLLGSALPISAHDGWSQTNSPVLAQGQVAYVDLLLGNHSNEHKSYRITGQWNKDSAKVYVVTPSGQKADISKSLFYSGEAATQTEPAVNNGFIASFSSQSPGAYIISAESDSVSKSGAAPSRSLRSAKSFVAVSDIATPGRIEALKGFSKAVSTDRAEWVPAFNPAAATPGKQVSVQLLVKGVPQAGVTASLIRRSNSEAQEWKTDDEGKVTFTLGEADYYLLRASITDEKEKKEGEYAQTSYSATMTFSVQNEAASLPTGNVNPMPYIYVNGKLTEEGNASFSDGTTVVTADFVRANIDPAYKGAASVALRTAAEQAGASVEFLPAVASTRAAVLVYTK</sequence>
<protein>
    <submittedName>
        <fullName evidence="2">DUF4198 domain-containing protein</fullName>
    </submittedName>
</protein>
<feature type="chain" id="PRO_5020973342" evidence="1">
    <location>
        <begin position="30"/>
        <end position="358"/>
    </location>
</feature>
<dbReference type="Proteomes" id="UP000293142">
    <property type="component" value="Unassembled WGS sequence"/>
</dbReference>
<evidence type="ECO:0000313" key="2">
    <source>
        <dbReference type="EMBL" id="TBL69920.1"/>
    </source>
</evidence>
<gene>
    <name evidence="2" type="ORF">EYB31_34680</name>
</gene>
<dbReference type="OrthoDB" id="2866589at2"/>
<proteinExistence type="predicted"/>
<organism evidence="2 3">
    <name type="scientific">Paenibacillus thalictri</name>
    <dbReference type="NCBI Taxonomy" id="2527873"/>
    <lineage>
        <taxon>Bacteria</taxon>
        <taxon>Bacillati</taxon>
        <taxon>Bacillota</taxon>
        <taxon>Bacilli</taxon>
        <taxon>Bacillales</taxon>
        <taxon>Paenibacillaceae</taxon>
        <taxon>Paenibacillus</taxon>
    </lineage>
</organism>
<evidence type="ECO:0000313" key="3">
    <source>
        <dbReference type="Proteomes" id="UP000293142"/>
    </source>
</evidence>
<dbReference type="EMBL" id="SIRE01000035">
    <property type="protein sequence ID" value="TBL69920.1"/>
    <property type="molecule type" value="Genomic_DNA"/>
</dbReference>
<dbReference type="Pfam" id="PF10670">
    <property type="entry name" value="DUF4198"/>
    <property type="match status" value="1"/>
</dbReference>
<keyword evidence="1" id="KW-0732">Signal</keyword>
<keyword evidence="3" id="KW-1185">Reference proteome</keyword>
<dbReference type="AlphaFoldDB" id="A0A4Q9DIC4"/>
<name>A0A4Q9DIC4_9BACL</name>
<accession>A0A4Q9DIC4</accession>
<dbReference type="InterPro" id="IPR019613">
    <property type="entry name" value="DUF4198"/>
</dbReference>
<evidence type="ECO:0000256" key="1">
    <source>
        <dbReference type="SAM" id="SignalP"/>
    </source>
</evidence>
<dbReference type="RefSeq" id="WP_131018183.1">
    <property type="nucleotide sequence ID" value="NZ_SIRE01000035.1"/>
</dbReference>